<dbReference type="SUPFAM" id="SSF143081">
    <property type="entry name" value="BB1717-like"/>
    <property type="match status" value="1"/>
</dbReference>
<dbReference type="PANTHER" id="PTHR13604:SF0">
    <property type="entry name" value="ABASIC SITE PROCESSING PROTEIN HMCES"/>
    <property type="match status" value="1"/>
</dbReference>
<evidence type="ECO:0000256" key="2">
    <source>
        <dbReference type="ARBA" id="ARBA00022670"/>
    </source>
</evidence>
<feature type="region of interest" description="Disordered" evidence="9">
    <location>
        <begin position="209"/>
        <end position="247"/>
    </location>
</feature>
<dbReference type="Proteomes" id="UP000748752">
    <property type="component" value="Unassembled WGS sequence"/>
</dbReference>
<evidence type="ECO:0000256" key="3">
    <source>
        <dbReference type="ARBA" id="ARBA00022763"/>
    </source>
</evidence>
<proteinExistence type="inferred from homology"/>
<evidence type="ECO:0000256" key="1">
    <source>
        <dbReference type="ARBA" id="ARBA00008136"/>
    </source>
</evidence>
<accession>A0ABS1CL08</accession>
<evidence type="ECO:0000256" key="7">
    <source>
        <dbReference type="ARBA" id="ARBA00023239"/>
    </source>
</evidence>
<keyword evidence="7" id="KW-0456">Lyase</keyword>
<evidence type="ECO:0000313" key="10">
    <source>
        <dbReference type="EMBL" id="MBK1632617.1"/>
    </source>
</evidence>
<evidence type="ECO:0000313" key="11">
    <source>
        <dbReference type="Proteomes" id="UP000748752"/>
    </source>
</evidence>
<evidence type="ECO:0000256" key="8">
    <source>
        <dbReference type="RuleBase" id="RU364100"/>
    </source>
</evidence>
<reference evidence="10 11" key="1">
    <citation type="journal article" date="2020" name="Microorganisms">
        <title>Osmotic Adaptation and Compatible Solute Biosynthesis of Phototrophic Bacteria as Revealed from Genome Analyses.</title>
        <authorList>
            <person name="Imhoff J.F."/>
            <person name="Rahn T."/>
            <person name="Kunzel S."/>
            <person name="Keller A."/>
            <person name="Neulinger S.C."/>
        </authorList>
    </citation>
    <scope>NUCLEOTIDE SEQUENCE [LARGE SCALE GENOMIC DNA]</scope>
    <source>
        <strain evidence="10 11">DSM 6210</strain>
    </source>
</reference>
<sequence length="247" mass="27024">MCGRFVQHADPEIYASRYAAELDADGLGDWHPSYNMAPTRPVLAIRAGNDGGRELTALRWGLIPSWSKGPDSRYSMINARAETVASKPAYRSAFKRRRCVIPAEGFYEWQSPAGGAQQQKGKPKQPFFIHRQDKAPVLLAGLWEYWRPEDGDPVRSCTIIVTDANSAVAGIHERMPVVLDASAMDSWLDPQNADTDALQALLRPAPAEDWAAQPVSRRVNSPANDDAGLLAALEDGDNQAGDQADGR</sequence>
<dbReference type="Gene3D" id="3.90.1680.10">
    <property type="entry name" value="SOS response associated peptidase-like"/>
    <property type="match status" value="1"/>
</dbReference>
<comment type="caution">
    <text evidence="10">The sequence shown here is derived from an EMBL/GenBank/DDBJ whole genome shotgun (WGS) entry which is preliminary data.</text>
</comment>
<protein>
    <recommendedName>
        <fullName evidence="8">Abasic site processing protein</fullName>
        <ecNumber evidence="8">3.4.-.-</ecNumber>
    </recommendedName>
</protein>
<organism evidence="10 11">
    <name type="scientific">Thiohalocapsa halophila</name>
    <dbReference type="NCBI Taxonomy" id="69359"/>
    <lineage>
        <taxon>Bacteria</taxon>
        <taxon>Pseudomonadati</taxon>
        <taxon>Pseudomonadota</taxon>
        <taxon>Gammaproteobacteria</taxon>
        <taxon>Chromatiales</taxon>
        <taxon>Chromatiaceae</taxon>
        <taxon>Thiohalocapsa</taxon>
    </lineage>
</organism>
<dbReference type="InterPro" id="IPR036590">
    <property type="entry name" value="SRAP-like"/>
</dbReference>
<dbReference type="Pfam" id="PF02586">
    <property type="entry name" value="SRAP"/>
    <property type="match status" value="1"/>
</dbReference>
<keyword evidence="3" id="KW-0227">DNA damage</keyword>
<dbReference type="EC" id="3.4.-.-" evidence="8"/>
<evidence type="ECO:0000256" key="4">
    <source>
        <dbReference type="ARBA" id="ARBA00022801"/>
    </source>
</evidence>
<keyword evidence="4 8" id="KW-0378">Hydrolase</keyword>
<evidence type="ECO:0000256" key="6">
    <source>
        <dbReference type="ARBA" id="ARBA00023125"/>
    </source>
</evidence>
<feature type="compositionally biased region" description="Low complexity" evidence="9">
    <location>
        <begin position="238"/>
        <end position="247"/>
    </location>
</feature>
<dbReference type="InterPro" id="IPR003738">
    <property type="entry name" value="SRAP"/>
</dbReference>
<gene>
    <name evidence="10" type="ORF">CKO31_18090</name>
</gene>
<comment type="similarity">
    <text evidence="1 8">Belongs to the SOS response-associated peptidase family.</text>
</comment>
<keyword evidence="2 8" id="KW-0645">Protease</keyword>
<keyword evidence="6" id="KW-0238">DNA-binding</keyword>
<keyword evidence="11" id="KW-1185">Reference proteome</keyword>
<evidence type="ECO:0000256" key="9">
    <source>
        <dbReference type="SAM" id="MobiDB-lite"/>
    </source>
</evidence>
<dbReference type="PANTHER" id="PTHR13604">
    <property type="entry name" value="DC12-RELATED"/>
    <property type="match status" value="1"/>
</dbReference>
<keyword evidence="5" id="KW-0190">Covalent protein-DNA linkage</keyword>
<dbReference type="EMBL" id="NRRV01000052">
    <property type="protein sequence ID" value="MBK1632617.1"/>
    <property type="molecule type" value="Genomic_DNA"/>
</dbReference>
<name>A0ABS1CL08_9GAMM</name>
<evidence type="ECO:0000256" key="5">
    <source>
        <dbReference type="ARBA" id="ARBA00023124"/>
    </source>
</evidence>